<keyword evidence="2" id="KW-1185">Reference proteome</keyword>
<gene>
    <name evidence="1" type="ORF">ORI27_27540</name>
</gene>
<dbReference type="Proteomes" id="UP001300745">
    <property type="component" value="Unassembled WGS sequence"/>
</dbReference>
<accession>A0ABT3SLS8</accession>
<comment type="caution">
    <text evidence="1">The sequence shown here is derived from an EMBL/GenBank/DDBJ whole genome shotgun (WGS) entry which is preliminary data.</text>
</comment>
<evidence type="ECO:0000313" key="2">
    <source>
        <dbReference type="Proteomes" id="UP001300745"/>
    </source>
</evidence>
<reference evidence="1 2" key="1">
    <citation type="submission" date="2022-11" db="EMBL/GenBank/DDBJ databases">
        <title>Mycobacterium sp. nov.</title>
        <authorList>
            <person name="Papic B."/>
            <person name="Spicic S."/>
            <person name="Duvnjak S."/>
        </authorList>
    </citation>
    <scope>NUCLEOTIDE SEQUENCE [LARGE SCALE GENOMIC DNA]</scope>
    <source>
        <strain evidence="1 2">CVI_P4</strain>
    </source>
</reference>
<dbReference type="EMBL" id="JAPJDO010000040">
    <property type="protein sequence ID" value="MCX2940451.1"/>
    <property type="molecule type" value="Genomic_DNA"/>
</dbReference>
<protein>
    <submittedName>
        <fullName evidence="1">Uncharacterized protein</fullName>
    </submittedName>
</protein>
<proteinExistence type="predicted"/>
<name>A0ABT3SLS8_9MYCO</name>
<dbReference type="RefSeq" id="WP_266000318.1">
    <property type="nucleotide sequence ID" value="NZ_JAPJDN010000040.1"/>
</dbReference>
<sequence>MATRGDLRNAVLALQGQIPETMKVSRGSTNHVLTCAQFAQEEQAQQPVGAVRGDDALVLTLLSNIVYLESKIERAAGRQGVPDEGRIAILREFIL</sequence>
<organism evidence="1 2">
    <name type="scientific">Mycobacterium pinniadriaticum</name>
    <dbReference type="NCBI Taxonomy" id="2994102"/>
    <lineage>
        <taxon>Bacteria</taxon>
        <taxon>Bacillati</taxon>
        <taxon>Actinomycetota</taxon>
        <taxon>Actinomycetes</taxon>
        <taxon>Mycobacteriales</taxon>
        <taxon>Mycobacteriaceae</taxon>
        <taxon>Mycobacterium</taxon>
    </lineage>
</organism>
<evidence type="ECO:0000313" key="1">
    <source>
        <dbReference type="EMBL" id="MCX2940451.1"/>
    </source>
</evidence>